<name>S2DFB1_INDAL</name>
<keyword evidence="3" id="KW-1185">Reference proteome</keyword>
<organism evidence="2 3">
    <name type="scientific">Indibacter alkaliphilus (strain CCUG 57479 / KCTC 22604 / LW1)</name>
    <dbReference type="NCBI Taxonomy" id="1189612"/>
    <lineage>
        <taxon>Bacteria</taxon>
        <taxon>Pseudomonadati</taxon>
        <taxon>Bacteroidota</taxon>
        <taxon>Cytophagia</taxon>
        <taxon>Cytophagales</taxon>
        <taxon>Cyclobacteriaceae</taxon>
    </lineage>
</organism>
<dbReference type="OrthoDB" id="825516at2"/>
<keyword evidence="1" id="KW-1133">Transmembrane helix</keyword>
<evidence type="ECO:0000256" key="1">
    <source>
        <dbReference type="SAM" id="Phobius"/>
    </source>
</evidence>
<sequence length="216" mass="25721">MSKLHSPISQRLEMFLDFDKRLFFLIIVIFFLVIRIMTDNIILQSIPGYEELDEEGTFTYMYIFNALNYIWTPFSLLWKFTVTAFIIWTGSFAFGYKIDFKQIWQVVMVAELIFILPELLKFLLFLNPPADISFIEIKNYYPLSLLSLFETTDIEGKYLYPLRAINLFELIYIIFLVLGFHTISKRPIKESAWVITFSYTLCFLLWLLFYVLAYKG</sequence>
<feature type="transmembrane region" description="Helical" evidence="1">
    <location>
        <begin position="192"/>
        <end position="213"/>
    </location>
</feature>
<evidence type="ECO:0008006" key="4">
    <source>
        <dbReference type="Google" id="ProtNLM"/>
    </source>
</evidence>
<dbReference type="STRING" id="1189612.A33Q_3097"/>
<evidence type="ECO:0000313" key="3">
    <source>
        <dbReference type="Proteomes" id="UP000006073"/>
    </source>
</evidence>
<feature type="transmembrane region" description="Helical" evidence="1">
    <location>
        <begin position="21"/>
        <end position="38"/>
    </location>
</feature>
<gene>
    <name evidence="2" type="ORF">A33Q_3097</name>
</gene>
<feature type="transmembrane region" description="Helical" evidence="1">
    <location>
        <begin position="103"/>
        <end position="126"/>
    </location>
</feature>
<dbReference type="RefSeq" id="WP_016255279.1">
    <property type="nucleotide sequence ID" value="NZ_ALWO02000037.1"/>
</dbReference>
<dbReference type="AlphaFoldDB" id="S2DFB1"/>
<protein>
    <recommendedName>
        <fullName evidence="4">Sulfate ABC transporter permease</fullName>
    </recommendedName>
</protein>
<dbReference type="Proteomes" id="UP000006073">
    <property type="component" value="Unassembled WGS sequence"/>
</dbReference>
<reference evidence="2 3" key="1">
    <citation type="journal article" date="2013" name="Genome Announc.">
        <title>Draft Genome Sequence of Indibacter alkaliphilus Strain LW1T, Isolated from Lonar Lake, a Haloalkaline Lake in the Buldana District of Maharashtra, India.</title>
        <authorList>
            <person name="Singh A."/>
            <person name="Kumar Jangir P."/>
            <person name="Sharma R."/>
            <person name="Singh A."/>
            <person name="Kumar Pinnaka A."/>
            <person name="Shivaji S."/>
        </authorList>
    </citation>
    <scope>NUCLEOTIDE SEQUENCE [LARGE SCALE GENOMIC DNA]</scope>
    <source>
        <strain evidence="3">CCUG 57479 / KCTC 22604 / LW1</strain>
    </source>
</reference>
<feature type="transmembrane region" description="Helical" evidence="1">
    <location>
        <begin position="76"/>
        <end position="96"/>
    </location>
</feature>
<comment type="caution">
    <text evidence="2">The sequence shown here is derived from an EMBL/GenBank/DDBJ whole genome shotgun (WGS) entry which is preliminary data.</text>
</comment>
<keyword evidence="1" id="KW-0812">Transmembrane</keyword>
<accession>S2DFB1</accession>
<dbReference type="EMBL" id="ALWO02000037">
    <property type="protein sequence ID" value="EOZ95735.1"/>
    <property type="molecule type" value="Genomic_DNA"/>
</dbReference>
<feature type="transmembrane region" description="Helical" evidence="1">
    <location>
        <begin position="158"/>
        <end position="180"/>
    </location>
</feature>
<dbReference type="eggNOG" id="ENOG50304IU">
    <property type="taxonomic scope" value="Bacteria"/>
</dbReference>
<evidence type="ECO:0000313" key="2">
    <source>
        <dbReference type="EMBL" id="EOZ95735.1"/>
    </source>
</evidence>
<keyword evidence="1" id="KW-0472">Membrane</keyword>
<proteinExistence type="predicted"/>